<evidence type="ECO:0000313" key="1">
    <source>
        <dbReference type="EMBL" id="EHK67715.1"/>
    </source>
</evidence>
<keyword evidence="2" id="KW-1185">Reference proteome</keyword>
<dbReference type="InterPro" id="IPR038706">
    <property type="entry name" value="Type_VI_SciN-like_sf"/>
</dbReference>
<reference evidence="1 2" key="1">
    <citation type="journal article" date="2012" name="J. Bacteriol.">
        <title>Genome sequence of the highly efficient arsenite-oxidizing bacterium Achromobacter arsenitoxydans SY8.</title>
        <authorList>
            <person name="Li X."/>
            <person name="Hu Y."/>
            <person name="Gong J."/>
            <person name="Lin Y."/>
            <person name="Johnstone L."/>
            <person name="Rensing C."/>
            <person name="Wang G."/>
        </authorList>
    </citation>
    <scope>NUCLEOTIDE SEQUENCE [LARGE SCALE GENOMIC DNA]</scope>
    <source>
        <strain evidence="1 2">SY8</strain>
    </source>
</reference>
<dbReference type="AlphaFoldDB" id="H0F1Y9"/>
<keyword evidence="1" id="KW-0449">Lipoprotein</keyword>
<dbReference type="EMBL" id="AGUF01000016">
    <property type="protein sequence ID" value="EHK67715.1"/>
    <property type="molecule type" value="Genomic_DNA"/>
</dbReference>
<comment type="caution">
    <text evidence="1">The sequence shown here is derived from an EMBL/GenBank/DDBJ whole genome shotgun (WGS) entry which is preliminary data.</text>
</comment>
<dbReference type="Pfam" id="PF12790">
    <property type="entry name" value="T6SS-SciN"/>
    <property type="match status" value="1"/>
</dbReference>
<dbReference type="InterPro" id="IPR017734">
    <property type="entry name" value="T6SS_SciN"/>
</dbReference>
<dbReference type="PANTHER" id="PTHR37625:SF4">
    <property type="entry name" value="OUTER MEMBRANE LIPOPROTEIN"/>
    <property type="match status" value="1"/>
</dbReference>
<name>H0F1Y9_9BURK</name>
<dbReference type="Proteomes" id="UP000003113">
    <property type="component" value="Unassembled WGS sequence"/>
</dbReference>
<dbReference type="eggNOG" id="COG3521">
    <property type="taxonomic scope" value="Bacteria"/>
</dbReference>
<dbReference type="PANTHER" id="PTHR37625">
    <property type="entry name" value="OUTER MEMBRANE LIPOPROTEIN-RELATED"/>
    <property type="match status" value="1"/>
</dbReference>
<protein>
    <submittedName>
        <fullName evidence="1">Putative lipoprotein</fullName>
    </submittedName>
</protein>
<gene>
    <name evidence="1" type="ORF">KYC_03877</name>
</gene>
<dbReference type="STRING" id="477184.KYC_03877"/>
<dbReference type="PATRIC" id="fig|477184.5.peg.767"/>
<dbReference type="NCBIfam" id="TIGR03352">
    <property type="entry name" value="VI_chp_3"/>
    <property type="match status" value="1"/>
</dbReference>
<accession>H0F1Y9</accession>
<evidence type="ECO:0000313" key="2">
    <source>
        <dbReference type="Proteomes" id="UP000003113"/>
    </source>
</evidence>
<dbReference type="Gene3D" id="2.60.40.4150">
    <property type="entry name" value="Type VI secretion system, lipoprotein SciN"/>
    <property type="match status" value="1"/>
</dbReference>
<proteinExistence type="predicted"/>
<organism evidence="1 2">
    <name type="scientific">Achromobacter arsenitoxydans SY8</name>
    <dbReference type="NCBI Taxonomy" id="477184"/>
    <lineage>
        <taxon>Bacteria</taxon>
        <taxon>Pseudomonadati</taxon>
        <taxon>Pseudomonadota</taxon>
        <taxon>Betaproteobacteria</taxon>
        <taxon>Burkholderiales</taxon>
        <taxon>Alcaligenaceae</taxon>
        <taxon>Achromobacter</taxon>
    </lineage>
</organism>
<sequence length="160" mass="17519">MALLFVVTLLPACASKKEAPEKTVRLAIAIEADERVNADAQGRPAPIQVQLFELKSRSAFEEADFFSLQSKPRQVLGADLAESTELVLRPTDRKLIKRRVDGQAVAIGVIAGYRDLGRAVWRATYVLPPRQTQGWFGSSSQDLKVQIKVGADTVSIAEVD</sequence>